<gene>
    <name evidence="13" type="ORF">A3C71_02550</name>
</gene>
<dbReference type="PANTHER" id="PTHR42837:SF2">
    <property type="entry name" value="MEMBRANE METALLOPROTEASE ARASP2, CHLOROPLASTIC-RELATED"/>
    <property type="match status" value="1"/>
</dbReference>
<dbReference type="Pfam" id="PF02163">
    <property type="entry name" value="Peptidase_M50"/>
    <property type="match status" value="1"/>
</dbReference>
<feature type="transmembrane region" description="Helical" evidence="11">
    <location>
        <begin position="6"/>
        <end position="24"/>
    </location>
</feature>
<keyword evidence="6" id="KW-0378">Hydrolase</keyword>
<dbReference type="EMBL" id="MGJT01000005">
    <property type="protein sequence ID" value="OGN13545.1"/>
    <property type="molecule type" value="Genomic_DNA"/>
</dbReference>
<comment type="caution">
    <text evidence="13">The sequence shown here is derived from an EMBL/GenBank/DDBJ whole genome shotgun (WGS) entry which is preliminary data.</text>
</comment>
<comment type="cofactor">
    <cofactor evidence="1">
        <name>Zn(2+)</name>
        <dbReference type="ChEBI" id="CHEBI:29105"/>
    </cofactor>
</comment>
<proteinExistence type="inferred from homology"/>
<keyword evidence="5 11" id="KW-0812">Transmembrane</keyword>
<evidence type="ECO:0000256" key="11">
    <source>
        <dbReference type="SAM" id="Phobius"/>
    </source>
</evidence>
<keyword evidence="7" id="KW-0862">Zinc</keyword>
<protein>
    <recommendedName>
        <fullName evidence="12">Peptidase M50 domain-containing protein</fullName>
    </recommendedName>
</protein>
<accession>A0A1F8FKD8</accession>
<name>A0A1F8FKD8_9BACT</name>
<feature type="transmembrane region" description="Helical" evidence="11">
    <location>
        <begin position="277"/>
        <end position="302"/>
    </location>
</feature>
<evidence type="ECO:0000256" key="4">
    <source>
        <dbReference type="ARBA" id="ARBA00022670"/>
    </source>
</evidence>
<evidence type="ECO:0000313" key="13">
    <source>
        <dbReference type="EMBL" id="OGN13545.1"/>
    </source>
</evidence>
<keyword evidence="8 11" id="KW-1133">Transmembrane helix</keyword>
<feature type="transmembrane region" description="Helical" evidence="11">
    <location>
        <begin position="323"/>
        <end position="343"/>
    </location>
</feature>
<dbReference type="InterPro" id="IPR004387">
    <property type="entry name" value="Pept_M50_Zn"/>
</dbReference>
<reference evidence="13 14" key="1">
    <citation type="journal article" date="2016" name="Nat. Commun.">
        <title>Thousands of microbial genomes shed light on interconnected biogeochemical processes in an aquifer system.</title>
        <authorList>
            <person name="Anantharaman K."/>
            <person name="Brown C.T."/>
            <person name="Hug L.A."/>
            <person name="Sharon I."/>
            <person name="Castelle C.J."/>
            <person name="Probst A.J."/>
            <person name="Thomas B.C."/>
            <person name="Singh A."/>
            <person name="Wilkins M.J."/>
            <person name="Karaoz U."/>
            <person name="Brodie E.L."/>
            <person name="Williams K.H."/>
            <person name="Hubbard S.S."/>
            <person name="Banfield J.F."/>
        </authorList>
    </citation>
    <scope>NUCLEOTIDE SEQUENCE [LARGE SCALE GENOMIC DNA]</scope>
</reference>
<organism evidence="13 14">
    <name type="scientific">Candidatus Yanofskybacteria bacterium RIFCSPHIGHO2_02_FULL_43_15c</name>
    <dbReference type="NCBI Taxonomy" id="1802679"/>
    <lineage>
        <taxon>Bacteria</taxon>
        <taxon>Candidatus Yanofskyibacteriota</taxon>
    </lineage>
</organism>
<dbReference type="Gene3D" id="2.30.42.10">
    <property type="match status" value="1"/>
</dbReference>
<keyword evidence="10 11" id="KW-0472">Membrane</keyword>
<dbReference type="GO" id="GO:0006508">
    <property type="term" value="P:proteolysis"/>
    <property type="evidence" value="ECO:0007669"/>
    <property type="project" value="UniProtKB-KW"/>
</dbReference>
<evidence type="ECO:0000256" key="6">
    <source>
        <dbReference type="ARBA" id="ARBA00022801"/>
    </source>
</evidence>
<evidence type="ECO:0000256" key="2">
    <source>
        <dbReference type="ARBA" id="ARBA00004141"/>
    </source>
</evidence>
<evidence type="ECO:0000256" key="3">
    <source>
        <dbReference type="ARBA" id="ARBA00007931"/>
    </source>
</evidence>
<evidence type="ECO:0000256" key="10">
    <source>
        <dbReference type="ARBA" id="ARBA00023136"/>
    </source>
</evidence>
<comment type="subcellular location">
    <subcellularLocation>
        <location evidence="2">Membrane</location>
        <topology evidence="2">Multi-pass membrane protein</topology>
    </subcellularLocation>
</comment>
<evidence type="ECO:0000256" key="1">
    <source>
        <dbReference type="ARBA" id="ARBA00001947"/>
    </source>
</evidence>
<evidence type="ECO:0000256" key="9">
    <source>
        <dbReference type="ARBA" id="ARBA00023049"/>
    </source>
</evidence>
<comment type="similarity">
    <text evidence="3">Belongs to the peptidase M50B family.</text>
</comment>
<keyword evidence="9" id="KW-0482">Metalloprotease</keyword>
<dbReference type="CDD" id="cd06163">
    <property type="entry name" value="S2P-M50_PDZ_RseP-like"/>
    <property type="match status" value="1"/>
</dbReference>
<feature type="domain" description="Peptidase M50" evidence="12">
    <location>
        <begin position="7"/>
        <end position="339"/>
    </location>
</feature>
<dbReference type="SUPFAM" id="SSF50156">
    <property type="entry name" value="PDZ domain-like"/>
    <property type="match status" value="1"/>
</dbReference>
<dbReference type="GO" id="GO:0004222">
    <property type="term" value="F:metalloendopeptidase activity"/>
    <property type="evidence" value="ECO:0007669"/>
    <property type="project" value="InterPro"/>
</dbReference>
<evidence type="ECO:0000313" key="14">
    <source>
        <dbReference type="Proteomes" id="UP000178197"/>
    </source>
</evidence>
<evidence type="ECO:0000256" key="8">
    <source>
        <dbReference type="ARBA" id="ARBA00022989"/>
    </source>
</evidence>
<dbReference type="AlphaFoldDB" id="A0A1F8FKD8"/>
<evidence type="ECO:0000256" key="5">
    <source>
        <dbReference type="ARBA" id="ARBA00022692"/>
    </source>
</evidence>
<dbReference type="GO" id="GO:0016020">
    <property type="term" value="C:membrane"/>
    <property type="evidence" value="ECO:0007669"/>
    <property type="project" value="UniProtKB-SubCell"/>
</dbReference>
<feature type="transmembrane region" description="Helical" evidence="11">
    <location>
        <begin position="92"/>
        <end position="116"/>
    </location>
</feature>
<dbReference type="Proteomes" id="UP000178197">
    <property type="component" value="Unassembled WGS sequence"/>
</dbReference>
<sequence>MITALIFIIIIGVLVLVHELGHFITAKRAGMKVEEFGFGFPPRIFGIKKGETTYSINWIPFGGFVKIYGESGEGADDSRSFASKKAGTRAKVIVAGVVMNVILAFVLLSIGNVMGLRTAIAEDDQNPLILDRRIQIVQVVPNSPAAEAGLEPLEEIIGFGNIAEFQNYISENKGKNIVMKLGRGRDNIIEKNITPRLSPPAGEGPLGISLAATGVIKYSWYRAIYEGARHTGILLINTAYGYGSIIKNLFTTGSPGADISGPIGIAKFTGQAARIGFAYLLQLTALISVNLAILNIIPFPALDGGRLLFIGIEKLKRSPISRRVENLVNAIGFALLILLMIYVTTKDISRLF</sequence>
<keyword evidence="4" id="KW-0645">Protease</keyword>
<evidence type="ECO:0000259" key="12">
    <source>
        <dbReference type="Pfam" id="PF02163"/>
    </source>
</evidence>
<dbReference type="InterPro" id="IPR036034">
    <property type="entry name" value="PDZ_sf"/>
</dbReference>
<dbReference type="InterPro" id="IPR008915">
    <property type="entry name" value="Peptidase_M50"/>
</dbReference>
<evidence type="ECO:0000256" key="7">
    <source>
        <dbReference type="ARBA" id="ARBA00022833"/>
    </source>
</evidence>
<dbReference type="PANTHER" id="PTHR42837">
    <property type="entry name" value="REGULATOR OF SIGMA-E PROTEASE RSEP"/>
    <property type="match status" value="1"/>
</dbReference>